<reference evidence="2 3" key="1">
    <citation type="journal article" date="2022" name="Nat. Plants">
        <title>Genomes of leafy and leafless Platanthera orchids illuminate the evolution of mycoheterotrophy.</title>
        <authorList>
            <person name="Li M.H."/>
            <person name="Liu K.W."/>
            <person name="Li Z."/>
            <person name="Lu H.C."/>
            <person name="Ye Q.L."/>
            <person name="Zhang D."/>
            <person name="Wang J.Y."/>
            <person name="Li Y.F."/>
            <person name="Zhong Z.M."/>
            <person name="Liu X."/>
            <person name="Yu X."/>
            <person name="Liu D.K."/>
            <person name="Tu X.D."/>
            <person name="Liu B."/>
            <person name="Hao Y."/>
            <person name="Liao X.Y."/>
            <person name="Jiang Y.T."/>
            <person name="Sun W.H."/>
            <person name="Chen J."/>
            <person name="Chen Y.Q."/>
            <person name="Ai Y."/>
            <person name="Zhai J.W."/>
            <person name="Wu S.S."/>
            <person name="Zhou Z."/>
            <person name="Hsiao Y.Y."/>
            <person name="Wu W.L."/>
            <person name="Chen Y.Y."/>
            <person name="Lin Y.F."/>
            <person name="Hsu J.L."/>
            <person name="Li C.Y."/>
            <person name="Wang Z.W."/>
            <person name="Zhao X."/>
            <person name="Zhong W.Y."/>
            <person name="Ma X.K."/>
            <person name="Ma L."/>
            <person name="Huang J."/>
            <person name="Chen G.Z."/>
            <person name="Huang M.Z."/>
            <person name="Huang L."/>
            <person name="Peng D.H."/>
            <person name="Luo Y.B."/>
            <person name="Zou S.Q."/>
            <person name="Chen S.P."/>
            <person name="Lan S."/>
            <person name="Tsai W.C."/>
            <person name="Van de Peer Y."/>
            <person name="Liu Z.J."/>
        </authorList>
    </citation>
    <scope>NUCLEOTIDE SEQUENCE [LARGE SCALE GENOMIC DNA]</scope>
    <source>
        <strain evidence="2">Lor288</strain>
    </source>
</reference>
<keyword evidence="3" id="KW-1185">Reference proteome</keyword>
<protein>
    <submittedName>
        <fullName evidence="2">Uncharacterized protein</fullName>
    </submittedName>
</protein>
<name>A0ABR2MUE4_9ASPA</name>
<feature type="compositionally biased region" description="Basic and acidic residues" evidence="1">
    <location>
        <begin position="120"/>
        <end position="135"/>
    </location>
</feature>
<evidence type="ECO:0000313" key="3">
    <source>
        <dbReference type="Proteomes" id="UP001412067"/>
    </source>
</evidence>
<accession>A0ABR2MUE4</accession>
<gene>
    <name evidence="2" type="ORF">KSP40_PGU013123</name>
</gene>
<feature type="compositionally biased region" description="Basic residues" evidence="1">
    <location>
        <begin position="87"/>
        <end position="98"/>
    </location>
</feature>
<organism evidence="2 3">
    <name type="scientific">Platanthera guangdongensis</name>
    <dbReference type="NCBI Taxonomy" id="2320717"/>
    <lineage>
        <taxon>Eukaryota</taxon>
        <taxon>Viridiplantae</taxon>
        <taxon>Streptophyta</taxon>
        <taxon>Embryophyta</taxon>
        <taxon>Tracheophyta</taxon>
        <taxon>Spermatophyta</taxon>
        <taxon>Magnoliopsida</taxon>
        <taxon>Liliopsida</taxon>
        <taxon>Asparagales</taxon>
        <taxon>Orchidaceae</taxon>
        <taxon>Orchidoideae</taxon>
        <taxon>Orchideae</taxon>
        <taxon>Orchidinae</taxon>
        <taxon>Platanthera</taxon>
    </lineage>
</organism>
<feature type="region of interest" description="Disordered" evidence="1">
    <location>
        <begin position="34"/>
        <end position="106"/>
    </location>
</feature>
<sequence>MANNIQIINNIFNKLLELGDALSFLTNLEEEELNNLEEDRQKESLPRIEKGKETNPEPEKDSRSEGLQRNSGGGGTARRRNQEKQGAKKHCLSSRRRSAQIWKRPEKHWKRKTLDLRLNRERRLRQKENTNRKLSTDAGGNRDLYRAQRRICARDDFRS</sequence>
<dbReference type="Proteomes" id="UP001412067">
    <property type="component" value="Unassembled WGS sequence"/>
</dbReference>
<feature type="region of interest" description="Disordered" evidence="1">
    <location>
        <begin position="120"/>
        <end position="142"/>
    </location>
</feature>
<evidence type="ECO:0000256" key="1">
    <source>
        <dbReference type="SAM" id="MobiDB-lite"/>
    </source>
</evidence>
<comment type="caution">
    <text evidence="2">The sequence shown here is derived from an EMBL/GenBank/DDBJ whole genome shotgun (WGS) entry which is preliminary data.</text>
</comment>
<feature type="compositionally biased region" description="Basic and acidic residues" evidence="1">
    <location>
        <begin position="37"/>
        <end position="66"/>
    </location>
</feature>
<evidence type="ECO:0000313" key="2">
    <source>
        <dbReference type="EMBL" id="KAK8967798.1"/>
    </source>
</evidence>
<proteinExistence type="predicted"/>
<dbReference type="EMBL" id="JBBWWR010000004">
    <property type="protein sequence ID" value="KAK8967798.1"/>
    <property type="molecule type" value="Genomic_DNA"/>
</dbReference>